<dbReference type="PANTHER" id="PTHR45527:SF1">
    <property type="entry name" value="FATTY ACID SYNTHASE"/>
    <property type="match status" value="1"/>
</dbReference>
<dbReference type="GO" id="GO:0005737">
    <property type="term" value="C:cytoplasm"/>
    <property type="evidence" value="ECO:0007669"/>
    <property type="project" value="TreeGrafter"/>
</dbReference>
<gene>
    <name evidence="5" type="ORF">JHT90_06000</name>
</gene>
<dbReference type="Gene3D" id="3.40.50.1820">
    <property type="entry name" value="alpha/beta hydrolase"/>
    <property type="match status" value="1"/>
</dbReference>
<dbReference type="Pfam" id="PF13193">
    <property type="entry name" value="AMP-binding_C"/>
    <property type="match status" value="1"/>
</dbReference>
<dbReference type="EMBL" id="CP067393">
    <property type="protein sequence ID" value="QQP86790.1"/>
    <property type="molecule type" value="Genomic_DNA"/>
</dbReference>
<dbReference type="GO" id="GO:0003824">
    <property type="term" value="F:catalytic activity"/>
    <property type="evidence" value="ECO:0007669"/>
    <property type="project" value="InterPro"/>
</dbReference>
<keyword evidence="3" id="KW-0597">Phosphoprotein</keyword>
<dbReference type="FunFam" id="3.40.50.980:FF:000002">
    <property type="entry name" value="Enterobactin synthetase component F"/>
    <property type="match status" value="1"/>
</dbReference>
<dbReference type="PROSITE" id="PS00012">
    <property type="entry name" value="PHOSPHOPANTETHEINE"/>
    <property type="match status" value="3"/>
</dbReference>
<reference evidence="5 6" key="1">
    <citation type="submission" date="2021-01" db="EMBL/GenBank/DDBJ databases">
        <title>Entomomonas sp. F2A isolated from a house cricket (Acheta domesticus).</title>
        <authorList>
            <person name="Spergser J."/>
            <person name="Busse H.-J."/>
        </authorList>
    </citation>
    <scope>NUCLEOTIDE SEQUENCE [LARGE SCALE GENOMIC DNA]</scope>
    <source>
        <strain evidence="5 6">F2A</strain>
    </source>
</reference>
<dbReference type="InterPro" id="IPR020845">
    <property type="entry name" value="AMP-binding_CS"/>
</dbReference>
<dbReference type="Gene3D" id="1.10.1200.10">
    <property type="entry name" value="ACP-like"/>
    <property type="match status" value="3"/>
</dbReference>
<accession>A0A974NH92</accession>
<dbReference type="SMART" id="SM00823">
    <property type="entry name" value="PKS_PP"/>
    <property type="match status" value="4"/>
</dbReference>
<dbReference type="InterPro" id="IPR023213">
    <property type="entry name" value="CAT-like_dom_sf"/>
</dbReference>
<dbReference type="InterPro" id="IPR025110">
    <property type="entry name" value="AMP-bd_C"/>
</dbReference>
<dbReference type="Gene3D" id="3.40.50.980">
    <property type="match status" value="8"/>
</dbReference>
<dbReference type="CDD" id="cd19531">
    <property type="entry name" value="LCL_NRPS-like"/>
    <property type="match status" value="2"/>
</dbReference>
<dbReference type="FunFam" id="3.30.300.30:FF:000010">
    <property type="entry name" value="Enterobactin synthetase component F"/>
    <property type="match status" value="2"/>
</dbReference>
<dbReference type="GO" id="GO:0044550">
    <property type="term" value="P:secondary metabolite biosynthetic process"/>
    <property type="evidence" value="ECO:0007669"/>
    <property type="project" value="UniProtKB-ARBA"/>
</dbReference>
<dbReference type="CDD" id="cd12117">
    <property type="entry name" value="A_NRPS_Srf_like"/>
    <property type="match status" value="2"/>
</dbReference>
<comment type="cofactor">
    <cofactor evidence="1">
        <name>pantetheine 4'-phosphate</name>
        <dbReference type="ChEBI" id="CHEBI:47942"/>
    </cofactor>
</comment>
<dbReference type="Gene3D" id="3.30.559.30">
    <property type="entry name" value="Nonribosomal peptide synthetase, condensation domain"/>
    <property type="match status" value="5"/>
</dbReference>
<dbReference type="PANTHER" id="PTHR45527">
    <property type="entry name" value="NONRIBOSOMAL PEPTIDE SYNTHETASE"/>
    <property type="match status" value="1"/>
</dbReference>
<feature type="domain" description="Carrier" evidence="4">
    <location>
        <begin position="971"/>
        <end position="1048"/>
    </location>
</feature>
<dbReference type="RefSeq" id="WP_201095214.1">
    <property type="nucleotide sequence ID" value="NZ_CP067393.1"/>
</dbReference>
<dbReference type="Pfam" id="PF00975">
    <property type="entry name" value="Thioesterase"/>
    <property type="match status" value="1"/>
</dbReference>
<feature type="domain" description="Carrier" evidence="4">
    <location>
        <begin position="2048"/>
        <end position="2125"/>
    </location>
</feature>
<dbReference type="InterPro" id="IPR036736">
    <property type="entry name" value="ACP-like_sf"/>
</dbReference>
<feature type="domain" description="Carrier" evidence="4">
    <location>
        <begin position="3567"/>
        <end position="3644"/>
    </location>
</feature>
<dbReference type="FunFam" id="3.40.50.980:FF:000001">
    <property type="entry name" value="Non-ribosomal peptide synthetase"/>
    <property type="match status" value="4"/>
</dbReference>
<dbReference type="Gene3D" id="2.30.38.10">
    <property type="entry name" value="Luciferase, Domain 3"/>
    <property type="match status" value="4"/>
</dbReference>
<sequence>MKNIKLTPYQSIFYYEWLSNPLRSDYNIVIDNTVLGEVDVKKFTASFNKIFNEHFITRHTISNEAEGICWIPSPPVQNSVTYYDQPLSDEELYEIVTSPFNLEKDLLARIHLIKLANEQYRLLFVFHHVVVDGISTQEIWEKIRKNYNGIDYEVPTLDVQTEMHQRLYNNYQQILTTQKEQMESFWKEHLKEVQSVDLSFLKATSIPSEKQTIPFITEYLFSYDEQVDKQLKTFRRKYKITTYMFGQLVMALLLHKMTRQTNIPLAYPVAMLEGKDLQYGSHVNTLLINYHFDNNTTIQTVLNNVIEYYKSLKKSAGKYLPVYEIMSYVDNPNILDVAFVQTFFRDHQTHLNGIHGEKINHELQIDLANKLVFEQEEYNNCINYRVKFDDRHLDKQLVQQFIKLYQKLFVQLLDYLVNDLTHTLTKDIDLLDKESYQELIYSRNNTQQPYANDKTVIQLFEQQVQKNPANIAVIFNQKKLSYELLNQQANQLAHHLQTTYNIQPNDFVGLYLDRSEQIVVCILAILKAGAAYVPMDPDAPNERNGFIMQDAKLKAIITQQHYQAKVSSLVVDIPVSCIDQQAFIATLAQYPITNPTNTTKPCDLAYVIYTSGTTGNPKGTLIEHHNINRLIINPNYVKINETDRLLSISGYQFDASTYDIFGSLLNGAGLVIATKDNFLDLEKFNQLINDYKITNFFSTTAFFNTLVDAELTNLAHLKYVLFGGEASSAIHVNKFRKYYPNVNLVHVYGPTETTTYATAYLTNQATEPFNQTVAIGKPLTNTTVYILDEQIKPVPIGAIGELYIGGAGVGRGYLNNPAMTDKVFIGNPFQTADEKAQGYNSKLYKTGDLVRYLADGNIEYVGRNDFQVKIRGFRIELSEIESRLNNYPAIKQSIVLALDNNAGNKYLAAYYVADKAFDNDEILNYLQQFLPDYMLPATFVHMQSFPININGKVDRRALPAPSFITQTQYIAPSSIIEQQIVEAYAEFLGVESETISVTDDFFRLGGNSILAIKLASKLARLFTKQIHVADIFAHRTVRTLAEFIDNTKTAQISIVAPTVDNPQQQLLSFAQERLWFIDSYEGGSDAYNIPLVFKVNPVVDFSLVEQAIIIVMERHEVLRSLIKTNSEGLGYQQVMDLQTMPFAIHSNLCLSQQDLQSTIYQHIHHIYALDSEYPIFINRYQLANEHYLAIVIHHIAFDGWSLDLFINEFIQAYQYLEAQQKGANELAKELELPIVETQYKDFALWQRQYLQGKVLDEQLQYWQQLLTDYEPLNLPIDHVRPLEIDYKGQDVYFELDSQLSQQLRTIATNLNVSLYTVLLSGYYLLLGALSNQKDIVLGTPIAGRHYQAIEHTIGFFVNTLALRQQIKSEQQLVEFIKQTGQLVSEAQKHQDLPFEKLVDALQIEKDSSRHPIFQVMFGVQSFGSSQLKAINGLLEPYQVEDTQYQVAKFDITTTLDDSDEVITGIFNYATSLFDKHTIENYITVYQSILKQFANLCEQQQTINKLKYLNGDAYEELIYSKNNTKKPYANDKTVVQLFEQQLQKTPHNTAVIFNQTQLSYELLNERANQLAHYLQTTYQLQPNDLVGLYLDRSEQIVVCILAILKAGAAYVPMDPDAPNERNGFIIQDAKLKAIITQSHYQDKVTSLAVDIPVSCIDEPAFVNTLAQYPTAHPIIDTTPHDLAYVIYTSGTTGNPKGTLIEHHNINRLIINANYVEINQDDHLLSISGYQFDASTYDIFGCLLNGASLVIATKDNFLDLEKFNQLLADYKITNFFSTTAFFNTLVDAKLTNLAQLKYVLFGGEASSAIHVNKFREYYPNVNLVHVYGPTETTTYATAYLTNQATAPFKQTVTIGKPLTNTTTYILDERLQPVPVGVIGELYIGGAGVGRGYLNNPEMTNKVFINNPFQTDQEKAEDYNSRLYKTGDLVRYLADGNIEYIGRNDFQVKIRGFRIELGEIEARLSNYSGIKQTIVLALDNNIGNKYLAAYYMADEAFDSNDLLNYLQQFLPDYMLPAVFIHMHAFPITSNGKANLRALPKPVLTNTKNYQAPTNDTELLFCNTFAEVLRLQADSISIEDDFFKLGGDSISSIQLANRIRQSLNYYLSIKDIFTYRTVKALSDHVLKNQDNVIATIQSEQGVLEGNIPLAPIQQWFFANRELGKLPAYHHWNQAFLIKVPKLDIELLRLSLNKLVEYHDILRATYQDSLTGYYHSTIAALPFDSIDIKGLTETQITQQLTQWQNQFNFAEGPLFHIGYLEGYEDNSARIHIAVHHLNIDAVSWRIIKNDLQRLYQFFAEQNKSLDSAIDASTILGDKGTSYRQWVNKQQNYPNFTVQGFDSEQAYWHETVKGLDNYNQQLASYRTDTLNKTKIQLSKEQTTVLLRDVNKVYGTEINDILLTALASALKLVFNLNQHYIHLEGHGREDLFNDIDINNTVGWFTCMYPVKLDVKEQGIVQNLPVIKDYLRSIPHHGFGYGVLVGYIEQPLPAICFNYLGQFDSDEQHSYWTFSNESSGVAMSSENRNTDLLALNGGILNGQLQFAVEGYLNSAQLEYFSVAFTQQLECLITELLLLNRSYLTVSDINHVISKNLLDKIQDNNEITAIYPANSLQQGFIYHAIVQGELDNAYRIQMIWDYQNPLQADLLHKAWQLSQEKHPTLRLRFSWDEDFIQIVDKTNTFNWQFIDLSDQAEDQQLIATSNLLETDRQINYNLAQGGLFRIYLIKYNEQHYRCIFNNHHAILDGWSLPILLHDVHQNYLALLNNQPINRQEDKSYLAAQAFLQAQTHKTDEFWKNYLNQDNQENLESLLKPEMRHINLSEHRYIEDPQELSITIAKQQGEQLIQLCKSHEFTLNALMQYCWHQQLSIYGNTDTTTLGMTVSGRNLPVDGIETSVGLYINTLPITLEHTEDTLINIVKNLQTHINNVNNHSNVNLTELQKSANRLFNSLFVFENYPVSDSNNEQLKIVFKEGKEKLDYPLGIVVYEKAGEINFKIKYAGELFDQQTITRILQGVELTLEQLLNNPNIHVNQLKLLTTQEHTQLIQNQAAQTVPFTQNKLISQLFEEQVQQTPNNIALVYEDVQFSYQQLNDYTNQLASYLRQLLAIKPDDLIGLYLDKSEHMVISILAVLKAGAAYVPMSPQTPVERTQLMIADTQCKAVLTNQHYCGQLNTIAENYSTQIIDIDNPLLINKLVNFDKQNITSQTQANNLAYIIYTSGTTGQPKGVMIEHHTLANLATVQQDILDLARCNLHNKPKNVLWYSSYVFDAHAFEIYNALLNGHCLHVLAETKRLDFTALSSYIKQRNIDFAFIPPALLDKNETLQLPVLTVGGEATSKELVNQYCQQGVKLINVYGPSETTVWATAHPYQKDDINTNIGRPIHNVCTYILDKYLRPVPAGVIGELYIGGAGVGRGYLNNPEMTNKVFIDNPFQTEQEKAQDYNSRLYKTGDLVRYLADGDIEYIGRNDFQVKIRGFRIELGEIEARLNDYPTIKQALVLALDSTTGNKYLAAYYVAEEALTNDELLRYLQQFLPDYMLPAAFVHLTSFPVTINGKIDRHALPKPSLISQEQYIAPTTETEQLLVECYAEFLHIAAETISISDDFFRLGGNSILAIKLASKISKLFAKPIHVADIFAQRSVQALAKFVEQSKGEHACIIAPVVDNPQQQLLSFAQERLWFIDSYENGSNAYNIPLVFKVAPSIDIAIMEQAIVKVIERHEVLRSVIKTNSDGLGYQQILSLSSTPFVVDTFICSSQEDLDQHIYKHIHRVFKLDRELPIAVNHYLLGNDNYISMIIHHIAFDGWSIELLIKELTHYYQYLTALQQGQVEQAEQWLLPAIDIQYKDYALWQRQYLQGKVLDEQLHYWQQQLADYQPLNLPTDYVRPLQIDYSGKDINFQLDTKLSQQLRSLAAELNVSLYSVLLSGYYLLLGAFSNQQDIVIGTPIAGRHYQAIEQTIGLFVNTLALRQQISAEQTLVEFIQHTGQLIIDAQKHQDLPFEKLVDVMQIEKDSSRHPIFQVMFGVQSFGNNLTTDTEQLFLPYQAAGTEYQVAKFDITTMLDDSKEAITGIFNYATRLFDEQTIMHYITVYQCILEQFASLCEKQQTITQLNYLNKDTFAKTIYQWNQTQCDYPKNTTIHALFEEQVQKTPNNIAMVYEDNRLTYQQLNQSANKLAHYLRDNFAIQADDLVALCLDRSQHMLISILAILKAGGAYVPMDPQAPAERISYMLADTKTKVVLTTNTSYEKVKALATTEQVVINLQAPETILEITNYSSDDLTPVAQPNNLAYVIYTSGTTGNPKGVMLEHQGVVNRIVWMHNQYPITEQDHILQKTNYTFDVSVWELFWANWYGACIVFAHPELYKDNLYLAELIEREQVNVLHFVPSMLVAFVETLATQTELQSKVQNLKYLFCSGEALNLYEVKKCHSLIPNCEVHNLYGPTEATVDVLYYDCNNPDITDVLIGKPIANTSAYILNEQLQPVPIGAIGELYVGGDGVARGYLNNASLSAERFIANPFQTAEEKQQHYNSRIYKTGDLVRSLPDGNIQYLGRNDFQVKIRGFRIELGEIEARLTQYSAINHSIVIAYEHSSGSKYLVAYYTSPQEIDSQLLHDYLHKNLPSYMIPSYFIHLTELPITSNGKLNRRALPKPNFTETITYVAPENAIENTLCQVFSSVLKISNTEISMLDNFFKLGGNSILAMLLNNKINEAFKIKLRLVDILTTNTIRELAIKIANTKEQFNPIMLLNSAQDKPQMFMIHPGLGGCEVYNSLANKLNGHHHCYGIDSYNFYHEQKIDDLTLLTQYYLEHIETILNKDEPITLLGWSLGGQIALELAANLEARGIKDIKVYLLDTWLLNEDDLKLNDQPIDLVHIMKELNIPAYLKPKVESMMEIDNKLSVQPLSSKLKKAQVVLFKANKIHGSAELYQRYPLNNIDAYITYPNQLQLVEIDCDHYKILEKEQEIISYITELVS</sequence>
<dbReference type="InterPro" id="IPR001031">
    <property type="entry name" value="Thioesterase"/>
</dbReference>
<dbReference type="Pfam" id="PF00668">
    <property type="entry name" value="Condensation"/>
    <property type="match status" value="5"/>
</dbReference>
<dbReference type="Pfam" id="PF00501">
    <property type="entry name" value="AMP-binding"/>
    <property type="match status" value="4"/>
</dbReference>
<dbReference type="Pfam" id="PF00550">
    <property type="entry name" value="PP-binding"/>
    <property type="match status" value="4"/>
</dbReference>
<organism evidence="5 6">
    <name type="scientific">Entomomonas asaccharolytica</name>
    <dbReference type="NCBI Taxonomy" id="2785331"/>
    <lineage>
        <taxon>Bacteria</taxon>
        <taxon>Pseudomonadati</taxon>
        <taxon>Pseudomonadota</taxon>
        <taxon>Gammaproteobacteria</taxon>
        <taxon>Pseudomonadales</taxon>
        <taxon>Pseudomonadaceae</taxon>
        <taxon>Entomomonas</taxon>
    </lineage>
</organism>
<dbReference type="SUPFAM" id="SSF47336">
    <property type="entry name" value="ACP-like"/>
    <property type="match status" value="4"/>
</dbReference>
<dbReference type="FunFam" id="2.30.38.10:FF:000001">
    <property type="entry name" value="Non-ribosomal peptide synthetase PvdI"/>
    <property type="match status" value="4"/>
</dbReference>
<dbReference type="InterPro" id="IPR009081">
    <property type="entry name" value="PP-bd_ACP"/>
</dbReference>
<dbReference type="InterPro" id="IPR045851">
    <property type="entry name" value="AMP-bd_C_sf"/>
</dbReference>
<evidence type="ECO:0000256" key="3">
    <source>
        <dbReference type="ARBA" id="ARBA00022553"/>
    </source>
</evidence>
<dbReference type="InterPro" id="IPR010071">
    <property type="entry name" value="AA_adenyl_dom"/>
</dbReference>
<dbReference type="Gene3D" id="3.30.300.30">
    <property type="match status" value="4"/>
</dbReference>
<protein>
    <submittedName>
        <fullName evidence="5">Amino acid adenylation domain-containing protein</fullName>
    </submittedName>
</protein>
<dbReference type="KEGG" id="eaz:JHT90_06000"/>
<name>A0A974NH92_9GAMM</name>
<dbReference type="Proteomes" id="UP000595278">
    <property type="component" value="Chromosome"/>
</dbReference>
<dbReference type="InterPro" id="IPR020806">
    <property type="entry name" value="PKS_PP-bd"/>
</dbReference>
<feature type="domain" description="Carrier" evidence="4">
    <location>
        <begin position="4649"/>
        <end position="4726"/>
    </location>
</feature>
<evidence type="ECO:0000256" key="1">
    <source>
        <dbReference type="ARBA" id="ARBA00001957"/>
    </source>
</evidence>
<dbReference type="PROSITE" id="PS00455">
    <property type="entry name" value="AMP_BINDING"/>
    <property type="match status" value="4"/>
</dbReference>
<proteinExistence type="predicted"/>
<dbReference type="NCBIfam" id="TIGR01733">
    <property type="entry name" value="AA-adenyl-dom"/>
    <property type="match status" value="4"/>
</dbReference>
<dbReference type="SUPFAM" id="SSF52777">
    <property type="entry name" value="CoA-dependent acyltransferases"/>
    <property type="match status" value="10"/>
</dbReference>
<dbReference type="FunFam" id="3.40.50.12780:FF:000012">
    <property type="entry name" value="Non-ribosomal peptide synthetase"/>
    <property type="match status" value="3"/>
</dbReference>
<dbReference type="PROSITE" id="PS50075">
    <property type="entry name" value="CARRIER"/>
    <property type="match status" value="4"/>
</dbReference>
<keyword evidence="6" id="KW-1185">Reference proteome</keyword>
<dbReference type="NCBIfam" id="NF003417">
    <property type="entry name" value="PRK04813.1"/>
    <property type="match status" value="4"/>
</dbReference>
<dbReference type="GO" id="GO:0031177">
    <property type="term" value="F:phosphopantetheine binding"/>
    <property type="evidence" value="ECO:0007669"/>
    <property type="project" value="InterPro"/>
</dbReference>
<dbReference type="InterPro" id="IPR029058">
    <property type="entry name" value="AB_hydrolase_fold"/>
</dbReference>
<dbReference type="InterPro" id="IPR000873">
    <property type="entry name" value="AMP-dep_synth/lig_dom"/>
</dbReference>
<dbReference type="CDD" id="cd05930">
    <property type="entry name" value="A_NRPS"/>
    <property type="match status" value="2"/>
</dbReference>
<evidence type="ECO:0000259" key="4">
    <source>
        <dbReference type="PROSITE" id="PS50075"/>
    </source>
</evidence>
<dbReference type="Gene3D" id="3.30.559.10">
    <property type="entry name" value="Chloramphenicol acetyltransferase-like domain"/>
    <property type="match status" value="5"/>
</dbReference>
<keyword evidence="2" id="KW-0596">Phosphopantetheine</keyword>
<dbReference type="SUPFAM" id="SSF56801">
    <property type="entry name" value="Acetyl-CoA synthetase-like"/>
    <property type="match status" value="4"/>
</dbReference>
<dbReference type="InterPro" id="IPR006162">
    <property type="entry name" value="Ppantetheine_attach_site"/>
</dbReference>
<evidence type="ECO:0000313" key="6">
    <source>
        <dbReference type="Proteomes" id="UP000595278"/>
    </source>
</evidence>
<evidence type="ECO:0000313" key="5">
    <source>
        <dbReference type="EMBL" id="QQP86790.1"/>
    </source>
</evidence>
<dbReference type="InterPro" id="IPR001242">
    <property type="entry name" value="Condensation_dom"/>
</dbReference>
<evidence type="ECO:0000256" key="2">
    <source>
        <dbReference type="ARBA" id="ARBA00022450"/>
    </source>
</evidence>
<dbReference type="SUPFAM" id="SSF53474">
    <property type="entry name" value="alpha/beta-Hydrolases"/>
    <property type="match status" value="1"/>
</dbReference>
<dbReference type="GO" id="GO:0043041">
    <property type="term" value="P:amino acid activation for nonribosomal peptide biosynthetic process"/>
    <property type="evidence" value="ECO:0007669"/>
    <property type="project" value="TreeGrafter"/>
</dbReference>